<reference evidence="1" key="1">
    <citation type="submission" date="2015-05" db="EMBL/GenBank/DDBJ databases">
        <title>Permanent draft genome of Rhodopirellula islandicus K833.</title>
        <authorList>
            <person name="Kizina J."/>
            <person name="Richter M."/>
            <person name="Glockner F.O."/>
            <person name="Harder J."/>
        </authorList>
    </citation>
    <scope>NUCLEOTIDE SEQUENCE [LARGE SCALE GENOMIC DNA]</scope>
    <source>
        <strain evidence="1">K833</strain>
    </source>
</reference>
<evidence type="ECO:0000313" key="2">
    <source>
        <dbReference type="Proteomes" id="UP000036367"/>
    </source>
</evidence>
<dbReference type="Proteomes" id="UP000036367">
    <property type="component" value="Unassembled WGS sequence"/>
</dbReference>
<evidence type="ECO:0000313" key="1">
    <source>
        <dbReference type="EMBL" id="KLU06412.1"/>
    </source>
</evidence>
<organism evidence="1 2">
    <name type="scientific">Rhodopirellula islandica</name>
    <dbReference type="NCBI Taxonomy" id="595434"/>
    <lineage>
        <taxon>Bacteria</taxon>
        <taxon>Pseudomonadati</taxon>
        <taxon>Planctomycetota</taxon>
        <taxon>Planctomycetia</taxon>
        <taxon>Pirellulales</taxon>
        <taxon>Pirellulaceae</taxon>
        <taxon>Rhodopirellula</taxon>
    </lineage>
</organism>
<proteinExistence type="predicted"/>
<name>A0A0J1BIQ2_RHOIS</name>
<dbReference type="PATRIC" id="fig|595434.4.peg.1552"/>
<gene>
    <name evidence="1" type="ORF">RISK_001623</name>
</gene>
<accession>A0A0J1BIQ2</accession>
<sequence>MRFDCLAQNQLPSPKEVVQFYFTLPTLPTLRSTLPRRG</sequence>
<comment type="caution">
    <text evidence="1">The sequence shown here is derived from an EMBL/GenBank/DDBJ whole genome shotgun (WGS) entry which is preliminary data.</text>
</comment>
<dbReference type="EMBL" id="LECT01000015">
    <property type="protein sequence ID" value="KLU06412.1"/>
    <property type="molecule type" value="Genomic_DNA"/>
</dbReference>
<keyword evidence="2" id="KW-1185">Reference proteome</keyword>
<dbReference type="AlphaFoldDB" id="A0A0J1BIQ2"/>
<protein>
    <submittedName>
        <fullName evidence="1">Uncharacterized protein</fullName>
    </submittedName>
</protein>